<dbReference type="EMBL" id="JACHHU010000047">
    <property type="protein sequence ID" value="MBB6545088.1"/>
    <property type="molecule type" value="Genomic_DNA"/>
</dbReference>
<evidence type="ECO:0000313" key="1">
    <source>
        <dbReference type="EMBL" id="MBB6545088.1"/>
    </source>
</evidence>
<dbReference type="Proteomes" id="UP000537141">
    <property type="component" value="Unassembled WGS sequence"/>
</dbReference>
<evidence type="ECO:0000313" key="2">
    <source>
        <dbReference type="Proteomes" id="UP000537141"/>
    </source>
</evidence>
<accession>A0A7X0NKG2</accession>
<comment type="caution">
    <text evidence="1">The sequence shown here is derived from an EMBL/GenBank/DDBJ whole genome shotgun (WGS) entry which is preliminary data.</text>
</comment>
<dbReference type="InterPro" id="IPR022385">
    <property type="entry name" value="Rhs_assc_core"/>
</dbReference>
<dbReference type="Gene3D" id="2.180.10.10">
    <property type="entry name" value="RHS repeat-associated core"/>
    <property type="match status" value="1"/>
</dbReference>
<organism evidence="1 2">
    <name type="scientific">Thalassotalea piscium</name>
    <dbReference type="NCBI Taxonomy" id="1230533"/>
    <lineage>
        <taxon>Bacteria</taxon>
        <taxon>Pseudomonadati</taxon>
        <taxon>Pseudomonadota</taxon>
        <taxon>Gammaproteobacteria</taxon>
        <taxon>Alteromonadales</taxon>
        <taxon>Colwelliaceae</taxon>
        <taxon>Thalassotalea</taxon>
    </lineage>
</organism>
<name>A0A7X0NKG2_9GAMM</name>
<gene>
    <name evidence="1" type="ORF">HNQ55_003630</name>
</gene>
<dbReference type="NCBIfam" id="TIGR03696">
    <property type="entry name" value="Rhs_assc_core"/>
    <property type="match status" value="1"/>
</dbReference>
<dbReference type="AlphaFoldDB" id="A0A7X0NKG2"/>
<reference evidence="1 2" key="1">
    <citation type="submission" date="2020-08" db="EMBL/GenBank/DDBJ databases">
        <title>Genomic Encyclopedia of Type Strains, Phase IV (KMG-IV): sequencing the most valuable type-strain genomes for metagenomic binning, comparative biology and taxonomic classification.</title>
        <authorList>
            <person name="Goeker M."/>
        </authorList>
    </citation>
    <scope>NUCLEOTIDE SEQUENCE [LARGE SCALE GENOMIC DNA]</scope>
    <source>
        <strain evidence="1 2">DSM 26287</strain>
    </source>
</reference>
<keyword evidence="2" id="KW-1185">Reference proteome</keyword>
<proteinExistence type="predicted"/>
<sequence>MQTDPIGYGDGMNMYAYVGNDPINMIDPTGLCGKFKDESRGCGGVDILGSFSKWTEGWKKSQDRVEDSAQALVGTAEKVADDTLESINSIERKDVYETANNVSLSLTAASLSPCSIYCALASGAIDGVIAFDQFLQGDIKGGLITLAPLASGEMLKVGMKAGKMGTQTSRDQRAVATSILLNQTLNHNSGN</sequence>
<protein>
    <recommendedName>
        <fullName evidence="3">RHS repeat-associated core domain-containing protein</fullName>
    </recommendedName>
</protein>
<evidence type="ECO:0008006" key="3">
    <source>
        <dbReference type="Google" id="ProtNLM"/>
    </source>
</evidence>